<keyword evidence="1" id="KW-0812">Transmembrane</keyword>
<dbReference type="InterPro" id="IPR014115">
    <property type="entry name" value="TrbI_Ftype"/>
</dbReference>
<dbReference type="RefSeq" id="WP_162122799.1">
    <property type="nucleotide sequence ID" value="NZ_CP048110.1"/>
</dbReference>
<proteinExistence type="predicted"/>
<dbReference type="Pfam" id="PF09677">
    <property type="entry name" value="TrbI_Ftype"/>
    <property type="match status" value="1"/>
</dbReference>
<protein>
    <submittedName>
        <fullName evidence="2">Type-F conjugative transfer system protein TrbI</fullName>
    </submittedName>
</protein>
<evidence type="ECO:0000256" key="1">
    <source>
        <dbReference type="SAM" id="Phobius"/>
    </source>
</evidence>
<accession>A0A6P1V5N8</accession>
<dbReference type="AlphaFoldDB" id="A0A6P1V5N8"/>
<keyword evidence="1" id="KW-0472">Membrane</keyword>
<gene>
    <name evidence="2" type="primary">trbI</name>
    <name evidence="2" type="ORF">GW952_30870</name>
</gene>
<dbReference type="NCBIfam" id="TIGR02744">
    <property type="entry name" value="TrbI_Ftype"/>
    <property type="match status" value="1"/>
</dbReference>
<name>A0A6P1V5N8_9ENTR</name>
<feature type="transmembrane region" description="Helical" evidence="1">
    <location>
        <begin position="15"/>
        <end position="36"/>
    </location>
</feature>
<evidence type="ECO:0000313" key="2">
    <source>
        <dbReference type="EMBL" id="QHS50023.1"/>
    </source>
</evidence>
<geneLocation type="plasmid" evidence="2">
    <name>unnamed2</name>
</geneLocation>
<dbReference type="Proteomes" id="UP000464389">
    <property type="component" value="Plasmid unnamed2"/>
</dbReference>
<reference evidence="2 3" key="1">
    <citation type="submission" date="2020-01" db="EMBL/GenBank/DDBJ databases">
        <title>Bactrocera dorsalis gut bacteria genome.</title>
        <authorList>
            <person name="Zhang H."/>
            <person name="Cai Z."/>
        </authorList>
    </citation>
    <scope>NUCLEOTIDE SEQUENCE [LARGE SCALE GENOMIC DNA]</scope>
    <source>
        <strain evidence="2 3">BD177</strain>
        <plasmid evidence="2 3">unnamed2</plasmid>
    </source>
</reference>
<evidence type="ECO:0000313" key="3">
    <source>
        <dbReference type="Proteomes" id="UP000464389"/>
    </source>
</evidence>
<organism evidence="2 3">
    <name type="scientific">Klebsiella michiganensis</name>
    <dbReference type="NCBI Taxonomy" id="1134687"/>
    <lineage>
        <taxon>Bacteria</taxon>
        <taxon>Pseudomonadati</taxon>
        <taxon>Pseudomonadota</taxon>
        <taxon>Gammaproteobacteria</taxon>
        <taxon>Enterobacterales</taxon>
        <taxon>Enterobacteriaceae</taxon>
        <taxon>Klebsiella/Raoultella group</taxon>
        <taxon>Klebsiella</taxon>
    </lineage>
</organism>
<keyword evidence="1" id="KW-1133">Transmembrane helix</keyword>
<dbReference type="EMBL" id="CP048110">
    <property type="protein sequence ID" value="QHS50023.1"/>
    <property type="molecule type" value="Genomic_DNA"/>
</dbReference>
<keyword evidence="2" id="KW-0614">Plasmid</keyword>
<sequence>MENEENNTTRTSLPWARIAVALSGGVVLVWLGLLTWQVRTAPAPVTFDMRRTVDTFTEQTADRQLSDADKDRLVARFNDALTASLTAWAETHHRPVLVKAAVVSGVEDITGDIQRDIARRMRQGEP</sequence>